<evidence type="ECO:0000313" key="1">
    <source>
        <dbReference type="EnsemblMetazoa" id="OVOC4582.1"/>
    </source>
</evidence>
<accession>A0A2K6W3D3</accession>
<evidence type="ECO:0000313" key="2">
    <source>
        <dbReference type="Proteomes" id="UP000024404"/>
    </source>
</evidence>
<reference evidence="1" key="2">
    <citation type="submission" date="2018-02" db="UniProtKB">
        <authorList>
            <consortium name="EnsemblMetazoa"/>
        </authorList>
    </citation>
    <scope>IDENTIFICATION</scope>
</reference>
<protein>
    <submittedName>
        <fullName evidence="1">Uncharacterized protein</fullName>
    </submittedName>
</protein>
<reference evidence="2" key="1">
    <citation type="submission" date="2013-10" db="EMBL/GenBank/DDBJ databases">
        <title>Genome sequencing of Onchocerca volvulus.</title>
        <authorList>
            <person name="Cotton J."/>
            <person name="Tsai J."/>
            <person name="Stanley E."/>
            <person name="Tracey A."/>
            <person name="Holroyd N."/>
            <person name="Lustigman S."/>
            <person name="Berriman M."/>
        </authorList>
    </citation>
    <scope>NUCLEOTIDE SEQUENCE</scope>
</reference>
<name>A0A2K6W3D3_ONCVO</name>
<dbReference type="EnsemblMetazoa" id="OVOC4582.1">
    <property type="protein sequence ID" value="OVOC4582.1"/>
    <property type="gene ID" value="WBGene00241391"/>
</dbReference>
<sequence>MFQLSKEMAQMCGCNGYEALEWVSWHIWLDYVPCGLDEALLPLGCIHATHSAPKGDQKKFPFEILFNACLPKKG</sequence>
<proteinExistence type="predicted"/>
<keyword evidence="2" id="KW-1185">Reference proteome</keyword>
<dbReference type="EMBL" id="CMVM020000140">
    <property type="status" value="NOT_ANNOTATED_CDS"/>
    <property type="molecule type" value="Genomic_DNA"/>
</dbReference>
<organism evidence="1 2">
    <name type="scientific">Onchocerca volvulus</name>
    <dbReference type="NCBI Taxonomy" id="6282"/>
    <lineage>
        <taxon>Eukaryota</taxon>
        <taxon>Metazoa</taxon>
        <taxon>Ecdysozoa</taxon>
        <taxon>Nematoda</taxon>
        <taxon>Chromadorea</taxon>
        <taxon>Rhabditida</taxon>
        <taxon>Spirurina</taxon>
        <taxon>Spiruromorpha</taxon>
        <taxon>Filarioidea</taxon>
        <taxon>Onchocercidae</taxon>
        <taxon>Onchocerca</taxon>
    </lineage>
</organism>
<dbReference type="AlphaFoldDB" id="A0A2K6W3D3"/>
<dbReference type="Proteomes" id="UP000024404">
    <property type="component" value="Unassembled WGS sequence"/>
</dbReference>